<dbReference type="KEGG" id="sazo:D1868_03910"/>
<dbReference type="Gene3D" id="3.90.850.10">
    <property type="entry name" value="Fumarylacetoacetase-like, C-terminal domain"/>
    <property type="match status" value="1"/>
</dbReference>
<evidence type="ECO:0000313" key="2">
    <source>
        <dbReference type="Proteomes" id="UP000423396"/>
    </source>
</evidence>
<dbReference type="PANTHER" id="PTHR30143">
    <property type="entry name" value="ACID HYDRATASE"/>
    <property type="match status" value="1"/>
</dbReference>
<dbReference type="PANTHER" id="PTHR30143:SF0">
    <property type="entry name" value="2-KETO-4-PENTENOATE HYDRATASE"/>
    <property type="match status" value="1"/>
</dbReference>
<dbReference type="GO" id="GO:0005737">
    <property type="term" value="C:cytoplasm"/>
    <property type="evidence" value="ECO:0007669"/>
    <property type="project" value="TreeGrafter"/>
</dbReference>
<sequence>MSLEDVLAQTLYKAYRERKSIKPFEVNMAQAKRVFNVFSSMLVQSEGFGGYKISLTTEETLKRFGSTEPLYGILTKPMIETDSEVELWFENHMAEVEIVFEMDHCTVESYPTCVKGVYLGVELPATRFDTWNLKAYQIVADDSAAGRLFVGESIKLPFNEEVELYLNGHKVGKGRPRYVYGTVDDMVKWLLRRVGYINGYVSSGVFVGPTDVKKGDRLRVKSGSLEYEVRLV</sequence>
<protein>
    <recommendedName>
        <fullName evidence="3">2-keto-4-pentenoate hydratase</fullName>
    </recommendedName>
</protein>
<dbReference type="EMBL" id="CP045483">
    <property type="protein sequence ID" value="QGR19204.1"/>
    <property type="molecule type" value="Genomic_DNA"/>
</dbReference>
<dbReference type="Proteomes" id="UP000423396">
    <property type="component" value="Chromosome"/>
</dbReference>
<reference evidence="1 2" key="1">
    <citation type="submission" date="2019-10" db="EMBL/GenBank/DDBJ databases">
        <title>Genome Sequences from Six Type Strain Members of the Archaeal Family Sulfolobaceae: Acidianus ambivalens, Acidianus infernus, Metallosphaera prunae, Stygiolobus azoricus, Sulfolobus metallicus, and Sulfurisphaera ohwakuensis.</title>
        <authorList>
            <person name="Counts J.A."/>
            <person name="Kelly R.M."/>
        </authorList>
    </citation>
    <scope>NUCLEOTIDE SEQUENCE [LARGE SCALE GENOMIC DNA]</scope>
    <source>
        <strain evidence="1 2">FC6</strain>
    </source>
</reference>
<evidence type="ECO:0008006" key="3">
    <source>
        <dbReference type="Google" id="ProtNLM"/>
    </source>
</evidence>
<keyword evidence="2" id="KW-1185">Reference proteome</keyword>
<dbReference type="GO" id="GO:0008684">
    <property type="term" value="F:2-oxopent-4-enoate hydratase activity"/>
    <property type="evidence" value="ECO:0007669"/>
    <property type="project" value="TreeGrafter"/>
</dbReference>
<organism evidence="1 2">
    <name type="scientific">Stygiolobus azoricus</name>
    <dbReference type="NCBI Taxonomy" id="41675"/>
    <lineage>
        <taxon>Archaea</taxon>
        <taxon>Thermoproteota</taxon>
        <taxon>Thermoprotei</taxon>
        <taxon>Sulfolobales</taxon>
        <taxon>Sulfolobaceae</taxon>
        <taxon>Stygiolobus</taxon>
    </lineage>
</organism>
<dbReference type="RefSeq" id="WP_156005745.1">
    <property type="nucleotide sequence ID" value="NZ_CP045483.1"/>
</dbReference>
<dbReference type="GeneID" id="42798189"/>
<name>A0A650CMY3_9CREN</name>
<dbReference type="OrthoDB" id="38489at2157"/>
<dbReference type="AlphaFoldDB" id="A0A650CMY3"/>
<dbReference type="SUPFAM" id="SSF56529">
    <property type="entry name" value="FAH"/>
    <property type="match status" value="1"/>
</dbReference>
<dbReference type="InterPro" id="IPR050772">
    <property type="entry name" value="Hydratase-Decarb/MhpD_sf"/>
</dbReference>
<gene>
    <name evidence="1" type="ORF">D1868_03910</name>
</gene>
<evidence type="ECO:0000313" key="1">
    <source>
        <dbReference type="EMBL" id="QGR19204.1"/>
    </source>
</evidence>
<dbReference type="InterPro" id="IPR036663">
    <property type="entry name" value="Fumarylacetoacetase_C_sf"/>
</dbReference>
<accession>A0A650CMY3</accession>
<proteinExistence type="predicted"/>